<proteinExistence type="predicted"/>
<dbReference type="AlphaFoldDB" id="A0A2N7UZC1"/>
<dbReference type="OrthoDB" id="5999486at2"/>
<gene>
    <name evidence="2" type="ORF">XSP_000463</name>
    <name evidence="1" type="ORF">XSP_000464</name>
</gene>
<reference evidence="1 3" key="1">
    <citation type="submission" date="2020-07" db="EMBL/GenBank/DDBJ databases">
        <authorList>
            <person name="Teixeira M."/>
        </authorList>
    </citation>
    <scope>NUCLEOTIDE SEQUENCE</scope>
    <source>
        <strain evidence="2">3</strain>
        <strain evidence="1">Xanthomonas arboricola pv. juglandis CPBF 427</strain>
    </source>
</reference>
<dbReference type="Proteomes" id="UP000514411">
    <property type="component" value="Chromosome"/>
</dbReference>
<name>A0A2N7UZC1_XANCJ</name>
<sequence length="65" mass="7253">MTDDIQLTISGKRFTLTRAEAEFLAEHLRTAIAQPNLGLHFTHHRPGRIGEIVLTRGTPTILTDC</sequence>
<evidence type="ECO:0000313" key="3">
    <source>
        <dbReference type="Proteomes" id="UP000514411"/>
    </source>
</evidence>
<dbReference type="EMBL" id="LR861807">
    <property type="protein sequence ID" value="CAD1787071.1"/>
    <property type="molecule type" value="Genomic_DNA"/>
</dbReference>
<organism evidence="1">
    <name type="scientific">Xanthomonas campestris pv. juglandis</name>
    <name type="common">Xanthomonas arboricola pv. juglandis</name>
    <dbReference type="NCBI Taxonomy" id="195709"/>
    <lineage>
        <taxon>Bacteria</taxon>
        <taxon>Pseudomonadati</taxon>
        <taxon>Pseudomonadota</taxon>
        <taxon>Gammaproteobacteria</taxon>
        <taxon>Lysobacterales</taxon>
        <taxon>Lysobacteraceae</taxon>
        <taxon>Xanthomonas</taxon>
    </lineage>
</organism>
<evidence type="ECO:0000313" key="1">
    <source>
        <dbReference type="EMBL" id="CAD0312652.1"/>
    </source>
</evidence>
<dbReference type="EMBL" id="LR824643">
    <property type="protein sequence ID" value="CAD0312652.1"/>
    <property type="molecule type" value="Genomic_DNA"/>
</dbReference>
<accession>A0A2N7UZC1</accession>
<protein>
    <submittedName>
        <fullName evidence="1">Uncharacterized protein</fullName>
    </submittedName>
</protein>
<evidence type="ECO:0000313" key="2">
    <source>
        <dbReference type="EMBL" id="CAD1787071.1"/>
    </source>
</evidence>
<dbReference type="RefSeq" id="WP_016905093.1">
    <property type="nucleotide sequence ID" value="NZ_CP168206.1"/>
</dbReference>